<organism evidence="2 3">
    <name type="scientific">Bradyrhizobium elkanii</name>
    <dbReference type="NCBI Taxonomy" id="29448"/>
    <lineage>
        <taxon>Bacteria</taxon>
        <taxon>Pseudomonadati</taxon>
        <taxon>Pseudomonadota</taxon>
        <taxon>Alphaproteobacteria</taxon>
        <taxon>Hyphomicrobiales</taxon>
        <taxon>Nitrobacteraceae</taxon>
        <taxon>Bradyrhizobium</taxon>
    </lineage>
</organism>
<proteinExistence type="predicted"/>
<name>A0A8I1Y769_BRAEL</name>
<accession>A0A8I1Y769</accession>
<evidence type="ECO:0000313" key="3">
    <source>
        <dbReference type="Proteomes" id="UP000673383"/>
    </source>
</evidence>
<dbReference type="EMBL" id="JAFICZ010000001">
    <property type="protein sequence ID" value="MBP1293249.1"/>
    <property type="molecule type" value="Genomic_DNA"/>
</dbReference>
<feature type="region of interest" description="Disordered" evidence="1">
    <location>
        <begin position="49"/>
        <end position="68"/>
    </location>
</feature>
<evidence type="ECO:0000256" key="1">
    <source>
        <dbReference type="SAM" id="MobiDB-lite"/>
    </source>
</evidence>
<evidence type="ECO:0000313" key="2">
    <source>
        <dbReference type="EMBL" id="MBP1293249.1"/>
    </source>
</evidence>
<dbReference type="AlphaFoldDB" id="A0A8I1Y769"/>
<protein>
    <submittedName>
        <fullName evidence="2">Uncharacterized protein</fullName>
    </submittedName>
</protein>
<gene>
    <name evidence="2" type="ORF">JOH49_003002</name>
</gene>
<feature type="compositionally biased region" description="Basic and acidic residues" evidence="1">
    <location>
        <begin position="49"/>
        <end position="58"/>
    </location>
</feature>
<sequence>MIRDRVLGRQGTTAAAREANKMFRKAEAAPSEHAKADKAFQANRERLKAERLARESKNPVKPTTEPAR</sequence>
<comment type="caution">
    <text evidence="2">The sequence shown here is derived from an EMBL/GenBank/DDBJ whole genome shotgun (WGS) entry which is preliminary data.</text>
</comment>
<dbReference type="Proteomes" id="UP000673383">
    <property type="component" value="Unassembled WGS sequence"/>
</dbReference>
<reference evidence="2" key="1">
    <citation type="submission" date="2021-02" db="EMBL/GenBank/DDBJ databases">
        <title>Genomic Encyclopedia of Type Strains, Phase IV (KMG-V): Genome sequencing to study the core and pangenomes of soil and plant-associated prokaryotes.</title>
        <authorList>
            <person name="Whitman W."/>
        </authorList>
    </citation>
    <scope>NUCLEOTIDE SEQUENCE</scope>
    <source>
        <strain evidence="2">USDA 406</strain>
    </source>
</reference>